<dbReference type="PANTHER" id="PTHR13789:SF309">
    <property type="entry name" value="PUTATIVE (AFU_ORTHOLOGUE AFUA_6G14510)-RELATED"/>
    <property type="match status" value="1"/>
</dbReference>
<dbReference type="SUPFAM" id="SSF51905">
    <property type="entry name" value="FAD/NAD(P)-binding domain"/>
    <property type="match status" value="1"/>
</dbReference>
<feature type="domain" description="FAD-binding" evidence="3">
    <location>
        <begin position="15"/>
        <end position="196"/>
    </location>
</feature>
<sequence length="404" mass="42908">MTNSTGTTKGKVRSALVIGGGVAGPVTAMALQQAGIEATVFEAYDRPADGIGGGMGLAPNGFQAFDAIGVGDAIRAVSTEMNGIVLRSWNGKKLAEFGTLPGIDPTRFVIRAELFRALREAAAKRELTTVYGRRIVDASQDADGVTAHFEDGSTATGDVLIGADGLRSTVRRLIDPAASAPRFAGTAGFGAMVTDAGVAPTDGMMHMAFGKRCFFAWQVLADGTGFWFVNLPVARPLTPSEQRERGGAYWLEHLTEVCEGDVTPAGRMLAATDPTAMLFAGSTESLPRSVRWSRGRMVLTGDAAHAPSSSSGQGASLAAESSVELARCLRDLPLPQALARYEELRRPRVERIVKETARTNARKAAGPVGRVVRDALLPVMFKLVKPEKNAWQFRYPIDFDAPVG</sequence>
<evidence type="ECO:0000313" key="4">
    <source>
        <dbReference type="EMBL" id="SNS96416.1"/>
    </source>
</evidence>
<dbReference type="EMBL" id="FZOF01000011">
    <property type="protein sequence ID" value="SNS96416.1"/>
    <property type="molecule type" value="Genomic_DNA"/>
</dbReference>
<accession>A0A239IRJ8</accession>
<dbReference type="AlphaFoldDB" id="A0A239IRJ8"/>
<dbReference type="InterPro" id="IPR036188">
    <property type="entry name" value="FAD/NAD-bd_sf"/>
</dbReference>
<evidence type="ECO:0000259" key="3">
    <source>
        <dbReference type="Pfam" id="PF01494"/>
    </source>
</evidence>
<gene>
    <name evidence="4" type="ORF">SAMN05216252_11198</name>
</gene>
<dbReference type="PANTHER" id="PTHR13789">
    <property type="entry name" value="MONOOXYGENASE"/>
    <property type="match status" value="1"/>
</dbReference>
<dbReference type="GO" id="GO:0071949">
    <property type="term" value="F:FAD binding"/>
    <property type="evidence" value="ECO:0007669"/>
    <property type="project" value="InterPro"/>
</dbReference>
<dbReference type="OrthoDB" id="9782160at2"/>
<evidence type="ECO:0000256" key="1">
    <source>
        <dbReference type="ARBA" id="ARBA00023002"/>
    </source>
</evidence>
<evidence type="ECO:0000313" key="5">
    <source>
        <dbReference type="Proteomes" id="UP000198280"/>
    </source>
</evidence>
<dbReference type="PRINTS" id="PR00420">
    <property type="entry name" value="RNGMNOXGNASE"/>
</dbReference>
<protein>
    <submittedName>
        <fullName evidence="4">2-polyprenyl-6-methoxyphenol hydroxylase</fullName>
    </submittedName>
</protein>
<proteinExistence type="predicted"/>
<name>A0A239IRJ8_9ACTN</name>
<dbReference type="Gene3D" id="3.50.50.60">
    <property type="entry name" value="FAD/NAD(P)-binding domain"/>
    <property type="match status" value="1"/>
</dbReference>
<reference evidence="4 5" key="1">
    <citation type="submission" date="2017-06" db="EMBL/GenBank/DDBJ databases">
        <authorList>
            <person name="Kim H.J."/>
            <person name="Triplett B.A."/>
        </authorList>
    </citation>
    <scope>NUCLEOTIDE SEQUENCE [LARGE SCALE GENOMIC DNA]</scope>
    <source>
        <strain evidence="4 5">CGMCC 4.1858</strain>
    </source>
</reference>
<keyword evidence="2" id="KW-0503">Monooxygenase</keyword>
<dbReference type="Proteomes" id="UP000198280">
    <property type="component" value="Unassembled WGS sequence"/>
</dbReference>
<feature type="domain" description="FAD-binding" evidence="3">
    <location>
        <begin position="291"/>
        <end position="355"/>
    </location>
</feature>
<dbReference type="RefSeq" id="WP_089225713.1">
    <property type="nucleotide sequence ID" value="NZ_FZOF01000011.1"/>
</dbReference>
<dbReference type="Pfam" id="PF01494">
    <property type="entry name" value="FAD_binding_3"/>
    <property type="match status" value="2"/>
</dbReference>
<evidence type="ECO:0000256" key="2">
    <source>
        <dbReference type="ARBA" id="ARBA00023033"/>
    </source>
</evidence>
<dbReference type="InterPro" id="IPR050493">
    <property type="entry name" value="FAD-dep_Monooxygenase_BioMet"/>
</dbReference>
<organism evidence="4 5">
    <name type="scientific">Actinacidiphila glaucinigra</name>
    <dbReference type="NCBI Taxonomy" id="235986"/>
    <lineage>
        <taxon>Bacteria</taxon>
        <taxon>Bacillati</taxon>
        <taxon>Actinomycetota</taxon>
        <taxon>Actinomycetes</taxon>
        <taxon>Kitasatosporales</taxon>
        <taxon>Streptomycetaceae</taxon>
        <taxon>Actinacidiphila</taxon>
    </lineage>
</organism>
<dbReference type="InterPro" id="IPR002938">
    <property type="entry name" value="FAD-bd"/>
</dbReference>
<keyword evidence="5" id="KW-1185">Reference proteome</keyword>
<dbReference type="GO" id="GO:0004497">
    <property type="term" value="F:monooxygenase activity"/>
    <property type="evidence" value="ECO:0007669"/>
    <property type="project" value="UniProtKB-KW"/>
</dbReference>
<keyword evidence="1" id="KW-0560">Oxidoreductase</keyword>